<dbReference type="OrthoDB" id="9782418at2"/>
<evidence type="ECO:0000256" key="7">
    <source>
        <dbReference type="ARBA" id="ARBA00022688"/>
    </source>
</evidence>
<evidence type="ECO:0000256" key="4">
    <source>
        <dbReference type="ARBA" id="ARBA00022475"/>
    </source>
</evidence>
<proteinExistence type="inferred from homology"/>
<dbReference type="RefSeq" id="WP_160757072.1">
    <property type="nucleotide sequence ID" value="NZ_WTYL01000003.1"/>
</dbReference>
<sequence length="300" mass="33129">MNEGIVPDTQHRGLIAQLPQVPRDLAQLARFDRPIGWWLLFWPCVWGVWLSGTGWQLVLVGWLLLGSIAMRGAGCVYNDIVDADLDRKVARTAARPVASGRISRRTAWVWLAALSLVGLAVLLQLRWQAQLVALGSLALVAAYPFMKRITWWPQAWLGMVFTWGLLVGWTALRSDNWDALAAIYAGSVMWVIGYDTIYALQDREDDALVGIRSSALRLGDRVKLGVTLFYGAAMALWALGFWLLRPDLLALLTLVPVAAHLAWQVVTLDPGAPENPLARFRSNRFAGLLMAAACFVVGNA</sequence>
<dbReference type="UniPathway" id="UPA00232"/>
<keyword evidence="5 11" id="KW-0997">Cell inner membrane</keyword>
<comment type="subcellular location">
    <subcellularLocation>
        <location evidence="11">Cell inner membrane</location>
        <topology evidence="11">Multi-pass membrane protein</topology>
    </subcellularLocation>
    <subcellularLocation>
        <location evidence="2">Membrane</location>
        <topology evidence="2">Multi-pass membrane protein</topology>
    </subcellularLocation>
</comment>
<evidence type="ECO:0000256" key="11">
    <source>
        <dbReference type="HAMAP-Rule" id="MF_01635"/>
    </source>
</evidence>
<evidence type="ECO:0000313" key="14">
    <source>
        <dbReference type="Proteomes" id="UP000431922"/>
    </source>
</evidence>
<dbReference type="GO" id="GO:0005886">
    <property type="term" value="C:plasma membrane"/>
    <property type="evidence" value="ECO:0007669"/>
    <property type="project" value="UniProtKB-SubCell"/>
</dbReference>
<keyword evidence="10 11" id="KW-0472">Membrane</keyword>
<dbReference type="NCBIfam" id="TIGR01474">
    <property type="entry name" value="ubiA_proteo"/>
    <property type="match status" value="1"/>
</dbReference>
<keyword evidence="9 11" id="KW-1133">Transmembrane helix</keyword>
<dbReference type="GO" id="GO:0006744">
    <property type="term" value="P:ubiquinone biosynthetic process"/>
    <property type="evidence" value="ECO:0007669"/>
    <property type="project" value="UniProtKB-UniRule"/>
</dbReference>
<evidence type="ECO:0000256" key="12">
    <source>
        <dbReference type="NCBIfam" id="TIGR01474"/>
    </source>
</evidence>
<evidence type="ECO:0000256" key="1">
    <source>
        <dbReference type="ARBA" id="ARBA00001946"/>
    </source>
</evidence>
<comment type="similarity">
    <text evidence="3 11">Belongs to the UbiA prenyltransferase family.</text>
</comment>
<evidence type="ECO:0000256" key="9">
    <source>
        <dbReference type="ARBA" id="ARBA00022989"/>
    </source>
</evidence>
<gene>
    <name evidence="11" type="primary">ubiA</name>
    <name evidence="13" type="ORF">GRI65_13590</name>
</gene>
<keyword evidence="4 11" id="KW-1003">Cell membrane</keyword>
<dbReference type="InterPro" id="IPR039653">
    <property type="entry name" value="Prenyltransferase"/>
</dbReference>
<dbReference type="InterPro" id="IPR006370">
    <property type="entry name" value="HB_polyprenyltransferase-like"/>
</dbReference>
<evidence type="ECO:0000256" key="6">
    <source>
        <dbReference type="ARBA" id="ARBA00022679"/>
    </source>
</evidence>
<dbReference type="Gene3D" id="1.20.120.1780">
    <property type="entry name" value="UbiA prenyltransferase"/>
    <property type="match status" value="1"/>
</dbReference>
<dbReference type="InterPro" id="IPR030470">
    <property type="entry name" value="UbiA_prenylTrfase_CS"/>
</dbReference>
<evidence type="ECO:0000256" key="2">
    <source>
        <dbReference type="ARBA" id="ARBA00004141"/>
    </source>
</evidence>
<dbReference type="Proteomes" id="UP000431922">
    <property type="component" value="Unassembled WGS sequence"/>
</dbReference>
<keyword evidence="7 11" id="KW-0831">Ubiquinone biosynthesis</keyword>
<keyword evidence="14" id="KW-1185">Reference proteome</keyword>
<comment type="caution">
    <text evidence="13">The sequence shown here is derived from an EMBL/GenBank/DDBJ whole genome shotgun (WGS) entry which is preliminary data.</text>
</comment>
<feature type="transmembrane region" description="Helical" evidence="11">
    <location>
        <begin position="280"/>
        <end position="298"/>
    </location>
</feature>
<evidence type="ECO:0000256" key="3">
    <source>
        <dbReference type="ARBA" id="ARBA00005985"/>
    </source>
</evidence>
<dbReference type="FunFam" id="1.20.120.1780:FF:000001">
    <property type="entry name" value="4-hydroxybenzoate octaprenyltransferase"/>
    <property type="match status" value="1"/>
</dbReference>
<feature type="transmembrane region" description="Helical" evidence="11">
    <location>
        <begin position="179"/>
        <end position="200"/>
    </location>
</feature>
<keyword evidence="6 11" id="KW-0808">Transferase</keyword>
<evidence type="ECO:0000256" key="8">
    <source>
        <dbReference type="ARBA" id="ARBA00022692"/>
    </source>
</evidence>
<feature type="transmembrane region" description="Helical" evidence="11">
    <location>
        <begin position="155"/>
        <end position="173"/>
    </location>
</feature>
<evidence type="ECO:0000256" key="5">
    <source>
        <dbReference type="ARBA" id="ARBA00022519"/>
    </source>
</evidence>
<dbReference type="AlphaFoldDB" id="A0A845B174"/>
<accession>A0A845B174</accession>
<dbReference type="EMBL" id="WTYL01000003">
    <property type="protein sequence ID" value="MXP45483.1"/>
    <property type="molecule type" value="Genomic_DNA"/>
</dbReference>
<evidence type="ECO:0000256" key="10">
    <source>
        <dbReference type="ARBA" id="ARBA00023136"/>
    </source>
</evidence>
<dbReference type="FunFam" id="1.10.357.140:FF:000008">
    <property type="entry name" value="4-hydroxybenzoate octaprenyltransferase"/>
    <property type="match status" value="1"/>
</dbReference>
<keyword evidence="11" id="KW-0460">Magnesium</keyword>
<keyword evidence="8 11" id="KW-0812">Transmembrane</keyword>
<comment type="pathway">
    <text evidence="11">Cofactor biosynthesis; ubiquinone biosynthesis.</text>
</comment>
<dbReference type="PROSITE" id="PS00943">
    <property type="entry name" value="UBIA"/>
    <property type="match status" value="1"/>
</dbReference>
<dbReference type="HAMAP" id="MF_01635">
    <property type="entry name" value="UbiA"/>
    <property type="match status" value="1"/>
</dbReference>
<feature type="transmembrane region" description="Helical" evidence="11">
    <location>
        <begin position="221"/>
        <end position="242"/>
    </location>
</feature>
<feature type="transmembrane region" description="Helical" evidence="11">
    <location>
        <begin position="40"/>
        <end position="65"/>
    </location>
</feature>
<feature type="transmembrane region" description="Helical" evidence="11">
    <location>
        <begin position="107"/>
        <end position="123"/>
    </location>
</feature>
<dbReference type="PANTHER" id="PTHR11048:SF28">
    <property type="entry name" value="4-HYDROXYBENZOATE POLYPRENYLTRANSFERASE, MITOCHONDRIAL"/>
    <property type="match status" value="1"/>
</dbReference>
<dbReference type="EC" id="2.5.1.39" evidence="11 12"/>
<organism evidence="13 14">
    <name type="scientific">Allopontixanthobacter sediminis</name>
    <dbReference type="NCBI Taxonomy" id="1689985"/>
    <lineage>
        <taxon>Bacteria</taxon>
        <taxon>Pseudomonadati</taxon>
        <taxon>Pseudomonadota</taxon>
        <taxon>Alphaproteobacteria</taxon>
        <taxon>Sphingomonadales</taxon>
        <taxon>Erythrobacteraceae</taxon>
        <taxon>Allopontixanthobacter</taxon>
    </lineage>
</organism>
<protein>
    <recommendedName>
        <fullName evidence="11 12">4-hydroxybenzoate octaprenyltransferase</fullName>
        <ecNumber evidence="11 12">2.5.1.39</ecNumber>
    </recommendedName>
    <alternativeName>
        <fullName evidence="11">4-HB polyprenyltransferase</fullName>
    </alternativeName>
</protein>
<dbReference type="PANTHER" id="PTHR11048">
    <property type="entry name" value="PRENYLTRANSFERASES"/>
    <property type="match status" value="1"/>
</dbReference>
<reference evidence="13 14" key="1">
    <citation type="submission" date="2019-12" db="EMBL/GenBank/DDBJ databases">
        <title>Genomic-based taxomic classification of the family Erythrobacteraceae.</title>
        <authorList>
            <person name="Xu L."/>
        </authorList>
    </citation>
    <scope>NUCLEOTIDE SEQUENCE [LARGE SCALE GENOMIC DNA]</scope>
    <source>
        <strain evidence="13 14">KCTC 42453</strain>
    </source>
</reference>
<comment type="cofactor">
    <cofactor evidence="1 11">
        <name>Mg(2+)</name>
        <dbReference type="ChEBI" id="CHEBI:18420"/>
    </cofactor>
</comment>
<dbReference type="CDD" id="cd13959">
    <property type="entry name" value="PT_UbiA_COQ2"/>
    <property type="match status" value="1"/>
</dbReference>
<name>A0A845B174_9SPHN</name>
<feature type="transmembrane region" description="Helical" evidence="11">
    <location>
        <begin position="248"/>
        <end position="268"/>
    </location>
</feature>
<dbReference type="InterPro" id="IPR000537">
    <property type="entry name" value="UbiA_prenyltransferase"/>
</dbReference>
<dbReference type="GO" id="GO:0008412">
    <property type="term" value="F:4-hydroxybenzoate polyprenyltransferase activity"/>
    <property type="evidence" value="ECO:0007669"/>
    <property type="project" value="UniProtKB-UniRule"/>
</dbReference>
<dbReference type="InterPro" id="IPR044878">
    <property type="entry name" value="UbiA_sf"/>
</dbReference>
<comment type="catalytic activity">
    <reaction evidence="11">
        <text>all-trans-octaprenyl diphosphate + 4-hydroxybenzoate = 4-hydroxy-3-(all-trans-octaprenyl)benzoate + diphosphate</text>
        <dbReference type="Rhea" id="RHEA:27782"/>
        <dbReference type="ChEBI" id="CHEBI:1617"/>
        <dbReference type="ChEBI" id="CHEBI:17879"/>
        <dbReference type="ChEBI" id="CHEBI:33019"/>
        <dbReference type="ChEBI" id="CHEBI:57711"/>
        <dbReference type="EC" id="2.5.1.39"/>
    </reaction>
</comment>
<comment type="function">
    <text evidence="11">Catalyzes the prenylation of para-hydroxybenzoate (PHB) with an all-trans polyprenyl group. Mediates the second step in the final reaction sequence of ubiquinone-8 (UQ-8) biosynthesis, which is the condensation of the polyisoprenoid side chain with PHB, generating the first membrane-bound Q intermediate 3-octaprenyl-4-hydroxybenzoate.</text>
</comment>
<dbReference type="Gene3D" id="1.10.357.140">
    <property type="entry name" value="UbiA prenyltransferase"/>
    <property type="match status" value="1"/>
</dbReference>
<evidence type="ECO:0000313" key="13">
    <source>
        <dbReference type="EMBL" id="MXP45483.1"/>
    </source>
</evidence>
<dbReference type="Pfam" id="PF01040">
    <property type="entry name" value="UbiA"/>
    <property type="match status" value="1"/>
</dbReference>